<protein>
    <submittedName>
        <fullName evidence="2">LuxR C-terminal-related transcriptional regulator</fullName>
    </submittedName>
</protein>
<reference evidence="2 3" key="1">
    <citation type="submission" date="2024-03" db="EMBL/GenBank/DDBJ databases">
        <title>Sequence of Lycoming College Course Isolates.</title>
        <authorList>
            <person name="Plotts O."/>
            <person name="Newman J."/>
        </authorList>
    </citation>
    <scope>NUCLEOTIDE SEQUENCE [LARGE SCALE GENOMIC DNA]</scope>
    <source>
        <strain evidence="2 3">CJB-3</strain>
    </source>
</reference>
<sequence>MNLLTNNYGIPALNFDVGILTPREIEIVERTLLPDKNIAWDLGISYFTVLSHLKSIRQKTGLQDKGQLVYFGTKKGIIN</sequence>
<comment type="caution">
    <text evidence="2">The sequence shown here is derived from an EMBL/GenBank/DDBJ whole genome shotgun (WGS) entry which is preliminary data.</text>
</comment>
<dbReference type="InterPro" id="IPR000792">
    <property type="entry name" value="Tscrpt_reg_LuxR_C"/>
</dbReference>
<dbReference type="EMBL" id="JBBEUB010000009">
    <property type="protein sequence ID" value="MEJ2905038.1"/>
    <property type="molecule type" value="Genomic_DNA"/>
</dbReference>
<feature type="domain" description="HTH luxR-type" evidence="1">
    <location>
        <begin position="17"/>
        <end position="72"/>
    </location>
</feature>
<proteinExistence type="predicted"/>
<dbReference type="SUPFAM" id="SSF46894">
    <property type="entry name" value="C-terminal effector domain of the bipartite response regulators"/>
    <property type="match status" value="1"/>
</dbReference>
<dbReference type="SMART" id="SM00421">
    <property type="entry name" value="HTH_LUXR"/>
    <property type="match status" value="1"/>
</dbReference>
<dbReference type="InterPro" id="IPR016032">
    <property type="entry name" value="Sig_transdc_resp-reg_C-effctor"/>
</dbReference>
<evidence type="ECO:0000259" key="1">
    <source>
        <dbReference type="SMART" id="SM00421"/>
    </source>
</evidence>
<evidence type="ECO:0000313" key="3">
    <source>
        <dbReference type="Proteomes" id="UP001378956"/>
    </source>
</evidence>
<accession>A0ABU8NRZ8</accession>
<name>A0ABU8NRZ8_9SPHI</name>
<organism evidence="2 3">
    <name type="scientific">Pedobacter panaciterrae</name>
    <dbReference type="NCBI Taxonomy" id="363849"/>
    <lineage>
        <taxon>Bacteria</taxon>
        <taxon>Pseudomonadati</taxon>
        <taxon>Bacteroidota</taxon>
        <taxon>Sphingobacteriia</taxon>
        <taxon>Sphingobacteriales</taxon>
        <taxon>Sphingobacteriaceae</taxon>
        <taxon>Pedobacter</taxon>
    </lineage>
</organism>
<dbReference type="RefSeq" id="WP_337717501.1">
    <property type="nucleotide sequence ID" value="NZ_JBBEUB010000009.1"/>
</dbReference>
<dbReference type="Pfam" id="PF00196">
    <property type="entry name" value="GerE"/>
    <property type="match status" value="1"/>
</dbReference>
<dbReference type="InterPro" id="IPR036388">
    <property type="entry name" value="WH-like_DNA-bd_sf"/>
</dbReference>
<dbReference type="Gene3D" id="1.10.10.10">
    <property type="entry name" value="Winged helix-like DNA-binding domain superfamily/Winged helix DNA-binding domain"/>
    <property type="match status" value="1"/>
</dbReference>
<keyword evidence="3" id="KW-1185">Reference proteome</keyword>
<evidence type="ECO:0000313" key="2">
    <source>
        <dbReference type="EMBL" id="MEJ2905038.1"/>
    </source>
</evidence>
<gene>
    <name evidence="2" type="ORF">WAE58_21515</name>
</gene>
<dbReference type="Proteomes" id="UP001378956">
    <property type="component" value="Unassembled WGS sequence"/>
</dbReference>